<evidence type="ECO:0000313" key="3">
    <source>
        <dbReference type="Proteomes" id="UP001642260"/>
    </source>
</evidence>
<dbReference type="SMART" id="SM00256">
    <property type="entry name" value="FBOX"/>
    <property type="match status" value="1"/>
</dbReference>
<protein>
    <recommendedName>
        <fullName evidence="1">F-box domain-containing protein</fullName>
    </recommendedName>
</protein>
<sequence>MMNLCNKSRTNDVPLDLQIEILNRLPLKTVVRFMVVSKSWQQIIRSKSFITSFPFRPMTQPPLRFLLALCNTDDQNCSFFSSSSLSSSSISLSTTFLSKITLPLRRRVPYPSYYVNGLVMIGDTICNPSTGKTIPLPSLNIYSYATCFFGYDPVNNQYKVFRNTPYLAQHWNRFLVLTVGDKKKSWRSIICDIPHRPWSNGLCIDGFVYYTAITYTGMCLMRFDLNSEKFDIFARVSEGTIALLTSFENGSNNLINYHGKVAIAIQPSPSVPSIDLYVFEAGKQDYKEMSFDNLPQLPLLMKDVMNHHTGDDIIFAPRFSSTEAIFFHHDLKGGCFKKMKFEVDAKHNLFSESICFMGYVESLMLI</sequence>
<proteinExistence type="predicted"/>
<dbReference type="InterPro" id="IPR036047">
    <property type="entry name" value="F-box-like_dom_sf"/>
</dbReference>
<dbReference type="InterPro" id="IPR013187">
    <property type="entry name" value="F-box-assoc_dom_typ3"/>
</dbReference>
<dbReference type="EMBL" id="CAKOAT010090710">
    <property type="protein sequence ID" value="CAH8320204.1"/>
    <property type="molecule type" value="Genomic_DNA"/>
</dbReference>
<dbReference type="AlphaFoldDB" id="A0ABC8JB63"/>
<dbReference type="SUPFAM" id="SSF81383">
    <property type="entry name" value="F-box domain"/>
    <property type="match status" value="1"/>
</dbReference>
<dbReference type="Gene3D" id="1.20.1280.50">
    <property type="match status" value="1"/>
</dbReference>
<keyword evidence="3" id="KW-1185">Reference proteome</keyword>
<dbReference type="InterPro" id="IPR001810">
    <property type="entry name" value="F-box_dom"/>
</dbReference>
<dbReference type="Pfam" id="PF08268">
    <property type="entry name" value="FBA_3"/>
    <property type="match status" value="1"/>
</dbReference>
<dbReference type="Pfam" id="PF00646">
    <property type="entry name" value="F-box"/>
    <property type="match status" value="1"/>
</dbReference>
<dbReference type="PANTHER" id="PTHR31111">
    <property type="entry name" value="BNAA05G37150D PROTEIN-RELATED"/>
    <property type="match status" value="1"/>
</dbReference>
<dbReference type="PANTHER" id="PTHR31111:SF132">
    <property type="entry name" value="F-BOX ASSOCIATED UBIQUITINATION EFFECTOR FAMILY PROTEIN-RELATED"/>
    <property type="match status" value="1"/>
</dbReference>
<accession>A0ABC8JB63</accession>
<dbReference type="InterPro" id="IPR017451">
    <property type="entry name" value="F-box-assoc_interact_dom"/>
</dbReference>
<dbReference type="PROSITE" id="PS50181">
    <property type="entry name" value="FBOX"/>
    <property type="match status" value="1"/>
</dbReference>
<dbReference type="Proteomes" id="UP001642260">
    <property type="component" value="Unassembled WGS sequence"/>
</dbReference>
<name>A0ABC8JB63_ERUVS</name>
<comment type="caution">
    <text evidence="2">The sequence shown here is derived from an EMBL/GenBank/DDBJ whole genome shotgun (WGS) entry which is preliminary data.</text>
</comment>
<evidence type="ECO:0000313" key="2">
    <source>
        <dbReference type="EMBL" id="CAH8320204.1"/>
    </source>
</evidence>
<reference evidence="2 3" key="1">
    <citation type="submission" date="2022-03" db="EMBL/GenBank/DDBJ databases">
        <authorList>
            <person name="Macdonald S."/>
            <person name="Ahmed S."/>
            <person name="Newling K."/>
        </authorList>
    </citation>
    <scope>NUCLEOTIDE SEQUENCE [LARGE SCALE GENOMIC DNA]</scope>
</reference>
<gene>
    <name evidence="2" type="ORF">ERUC_LOCUS8755</name>
</gene>
<feature type="domain" description="F-box" evidence="1">
    <location>
        <begin position="7"/>
        <end position="53"/>
    </location>
</feature>
<dbReference type="NCBIfam" id="TIGR01640">
    <property type="entry name" value="F_box_assoc_1"/>
    <property type="match status" value="1"/>
</dbReference>
<evidence type="ECO:0000259" key="1">
    <source>
        <dbReference type="PROSITE" id="PS50181"/>
    </source>
</evidence>
<organism evidence="2 3">
    <name type="scientific">Eruca vesicaria subsp. sativa</name>
    <name type="common">Garden rocket</name>
    <name type="synonym">Eruca sativa</name>
    <dbReference type="NCBI Taxonomy" id="29727"/>
    <lineage>
        <taxon>Eukaryota</taxon>
        <taxon>Viridiplantae</taxon>
        <taxon>Streptophyta</taxon>
        <taxon>Embryophyta</taxon>
        <taxon>Tracheophyta</taxon>
        <taxon>Spermatophyta</taxon>
        <taxon>Magnoliopsida</taxon>
        <taxon>eudicotyledons</taxon>
        <taxon>Gunneridae</taxon>
        <taxon>Pentapetalae</taxon>
        <taxon>rosids</taxon>
        <taxon>malvids</taxon>
        <taxon>Brassicales</taxon>
        <taxon>Brassicaceae</taxon>
        <taxon>Brassiceae</taxon>
        <taxon>Eruca</taxon>
    </lineage>
</organism>